<dbReference type="PANTHER" id="PTHR48107">
    <property type="entry name" value="NADPH-DEPENDENT ALDEHYDE REDUCTASE-LIKE PROTEIN, CHLOROPLASTIC-RELATED"/>
    <property type="match status" value="1"/>
</dbReference>
<dbReference type="PRINTS" id="PR00081">
    <property type="entry name" value="GDHRDH"/>
</dbReference>
<reference evidence="4" key="1">
    <citation type="submission" date="2016-10" db="EMBL/GenBank/DDBJ databases">
        <authorList>
            <person name="Varghese N."/>
            <person name="Submissions S."/>
        </authorList>
    </citation>
    <scope>NUCLEOTIDE SEQUENCE [LARGE SCALE GENOMIC DNA]</scope>
    <source>
        <strain evidence="4">CGMCC 4.3530</strain>
    </source>
</reference>
<comment type="similarity">
    <text evidence="1">Belongs to the short-chain dehydrogenases/reductases (SDR) family.</text>
</comment>
<keyword evidence="4" id="KW-1185">Reference proteome</keyword>
<dbReference type="Proteomes" id="UP000199529">
    <property type="component" value="Unassembled WGS sequence"/>
</dbReference>
<evidence type="ECO:0000313" key="3">
    <source>
        <dbReference type="EMBL" id="SDW91347.1"/>
    </source>
</evidence>
<dbReference type="Pfam" id="PF13561">
    <property type="entry name" value="adh_short_C2"/>
    <property type="match status" value="1"/>
</dbReference>
<dbReference type="Gene3D" id="3.40.50.720">
    <property type="entry name" value="NAD(P)-binding Rossmann-like Domain"/>
    <property type="match status" value="1"/>
</dbReference>
<dbReference type="PROSITE" id="PS00061">
    <property type="entry name" value="ADH_SHORT"/>
    <property type="match status" value="1"/>
</dbReference>
<name>A0A1H2XES1_9PSEU</name>
<gene>
    <name evidence="3" type="ORF">SAMN05216215_100659</name>
</gene>
<dbReference type="PRINTS" id="PR00080">
    <property type="entry name" value="SDRFAMILY"/>
</dbReference>
<keyword evidence="2" id="KW-0560">Oxidoreductase</keyword>
<evidence type="ECO:0000256" key="1">
    <source>
        <dbReference type="ARBA" id="ARBA00006484"/>
    </source>
</evidence>
<dbReference type="CDD" id="cd05233">
    <property type="entry name" value="SDR_c"/>
    <property type="match status" value="1"/>
</dbReference>
<sequence length="249" mass="25392">MSRPITIITGASRGIGAATASWLARAGHDLVLAYRDNDSGAERVAAEARGHGARCVLVRVDVSREADVDRLFAEAAHQLGPVTGLVNNAGLTAHIGDLADTPVEVIRQVIDVNFLGTVLCSRRAAQVMSTRRSGGGGAIVNVSSSAATLGSPHEYVHYAGAKAAVDALTVGLAKELAGEGVRVNAVAPGLVRTDIHASAGAPERIDTAVARVPFGRAGEPDEIAPAIGWLLGPESAYTSGAVLRVAGGL</sequence>
<dbReference type="InterPro" id="IPR020904">
    <property type="entry name" value="Sc_DH/Rdtase_CS"/>
</dbReference>
<dbReference type="FunFam" id="3.40.50.720:FF:000173">
    <property type="entry name" value="3-oxoacyl-[acyl-carrier protein] reductase"/>
    <property type="match status" value="1"/>
</dbReference>
<dbReference type="AlphaFoldDB" id="A0A1H2XES1"/>
<proteinExistence type="inferred from homology"/>
<dbReference type="InterPro" id="IPR036291">
    <property type="entry name" value="NAD(P)-bd_dom_sf"/>
</dbReference>
<organism evidence="3 4">
    <name type="scientific">Saccharopolyspora shandongensis</name>
    <dbReference type="NCBI Taxonomy" id="418495"/>
    <lineage>
        <taxon>Bacteria</taxon>
        <taxon>Bacillati</taxon>
        <taxon>Actinomycetota</taxon>
        <taxon>Actinomycetes</taxon>
        <taxon>Pseudonocardiales</taxon>
        <taxon>Pseudonocardiaceae</taxon>
        <taxon>Saccharopolyspora</taxon>
    </lineage>
</organism>
<dbReference type="OrthoDB" id="20590at2"/>
<protein>
    <submittedName>
        <fullName evidence="3">Short-chain dehydrogenase</fullName>
    </submittedName>
</protein>
<dbReference type="PANTHER" id="PTHR48107:SF7">
    <property type="entry name" value="RE15974P"/>
    <property type="match status" value="1"/>
</dbReference>
<evidence type="ECO:0000313" key="4">
    <source>
        <dbReference type="Proteomes" id="UP000199529"/>
    </source>
</evidence>
<dbReference type="InterPro" id="IPR002347">
    <property type="entry name" value="SDR_fam"/>
</dbReference>
<accession>A0A1H2XES1</accession>
<dbReference type="GO" id="GO:0016614">
    <property type="term" value="F:oxidoreductase activity, acting on CH-OH group of donors"/>
    <property type="evidence" value="ECO:0007669"/>
    <property type="project" value="UniProtKB-ARBA"/>
</dbReference>
<dbReference type="STRING" id="418495.SAMN05216215_100659"/>
<evidence type="ECO:0000256" key="2">
    <source>
        <dbReference type="ARBA" id="ARBA00023002"/>
    </source>
</evidence>
<dbReference type="RefSeq" id="WP_093263255.1">
    <property type="nucleotide sequence ID" value="NZ_FNOK01000006.1"/>
</dbReference>
<dbReference type="SUPFAM" id="SSF51735">
    <property type="entry name" value="NAD(P)-binding Rossmann-fold domains"/>
    <property type="match status" value="1"/>
</dbReference>
<dbReference type="EMBL" id="FNOK01000006">
    <property type="protein sequence ID" value="SDW91347.1"/>
    <property type="molecule type" value="Genomic_DNA"/>
</dbReference>